<dbReference type="AlphaFoldDB" id="A0A836LJE9"/>
<comment type="caution">
    <text evidence="2">The sequence shown here is derived from an EMBL/GenBank/DDBJ whole genome shotgun (WGS) entry which is preliminary data.</text>
</comment>
<proteinExistence type="predicted"/>
<feature type="compositionally biased region" description="Basic and acidic residues" evidence="1">
    <location>
        <begin position="278"/>
        <end position="288"/>
    </location>
</feature>
<evidence type="ECO:0000256" key="1">
    <source>
        <dbReference type="SAM" id="MobiDB-lite"/>
    </source>
</evidence>
<organism evidence="2 3">
    <name type="scientific">Porcisia hertigi</name>
    <dbReference type="NCBI Taxonomy" id="2761500"/>
    <lineage>
        <taxon>Eukaryota</taxon>
        <taxon>Discoba</taxon>
        <taxon>Euglenozoa</taxon>
        <taxon>Kinetoplastea</taxon>
        <taxon>Metakinetoplastina</taxon>
        <taxon>Trypanosomatida</taxon>
        <taxon>Trypanosomatidae</taxon>
        <taxon>Leishmaniinae</taxon>
        <taxon>Porcisia</taxon>
    </lineage>
</organism>
<dbReference type="RefSeq" id="XP_067759242.1">
    <property type="nucleotide sequence ID" value="XM_067902883.1"/>
</dbReference>
<protein>
    <submittedName>
        <fullName evidence="2">Uncharacterized protein</fullName>
    </submittedName>
</protein>
<feature type="region of interest" description="Disordered" evidence="1">
    <location>
        <begin position="278"/>
        <end position="298"/>
    </location>
</feature>
<feature type="region of interest" description="Disordered" evidence="1">
    <location>
        <begin position="338"/>
        <end position="431"/>
    </location>
</feature>
<evidence type="ECO:0000313" key="2">
    <source>
        <dbReference type="EMBL" id="KAG5510638.1"/>
    </source>
</evidence>
<keyword evidence="3" id="KW-1185">Reference proteome</keyword>
<feature type="region of interest" description="Disordered" evidence="1">
    <location>
        <begin position="1"/>
        <end position="20"/>
    </location>
</feature>
<sequence length="449" mass="49963">MLLFRQSADMTEGNEEHHEPVKGMMEQHETVDAAAAEHETLLYEDGTDLSREASSSVDPYGDPGSASYLARESTVPPLDQVETAEDHYLDSENYLGVNGVASAPAASAPVPFDDVPALPIPRTNNSGSYAAARSNDARHNSYYTCTPRGAASSSPRSLSGISGGGIGSIHRQQYRRCSSVVMSARLLSARRASSVNGVVGIMDSCYTSVTRRNSGMTEGERLAVERMIENAYRRQEAAERAEQYALARQRTIVTGELERAKNAHQRQMRLDEELHERVEMSGRSRQERMNSAAQRRQELEKQRLRALFDTMAEKDARYSCRDPYSTMIVQRRYSSRVRNAAAIAPQRRSSPPPKSKSRGSPRASHCAGEGITKGNTDDDRALSPPTGRRSNTPRIDMSKPRQCLSLDAWKAPEKQHQTPHRNGGSDSHLRLSPKVWRTVRVVEHPHQWH</sequence>
<name>A0A836LJE9_9TRYP</name>
<dbReference type="GeneID" id="94292960"/>
<evidence type="ECO:0000313" key="3">
    <source>
        <dbReference type="Proteomes" id="UP000674318"/>
    </source>
</evidence>
<dbReference type="EMBL" id="JAFJZO010000009">
    <property type="protein sequence ID" value="KAG5510638.1"/>
    <property type="molecule type" value="Genomic_DNA"/>
</dbReference>
<dbReference type="OrthoDB" id="266535at2759"/>
<gene>
    <name evidence="2" type="ORF">JKF63_06936</name>
</gene>
<accession>A0A836LJE9</accession>
<dbReference type="KEGG" id="phet:94292960"/>
<dbReference type="Proteomes" id="UP000674318">
    <property type="component" value="Unassembled WGS sequence"/>
</dbReference>
<reference evidence="2 3" key="1">
    <citation type="submission" date="2021-02" db="EMBL/GenBank/DDBJ databases">
        <title>Porcisia hertigi Genome sequencing and assembly.</title>
        <authorList>
            <person name="Almutairi H."/>
            <person name="Gatherer D."/>
        </authorList>
    </citation>
    <scope>NUCLEOTIDE SEQUENCE [LARGE SCALE GENOMIC DNA]</scope>
    <source>
        <strain evidence="2 3">C119</strain>
    </source>
</reference>